<organism evidence="1 2">
    <name type="scientific">Streptomyces albireticuli</name>
    <dbReference type="NCBI Taxonomy" id="1940"/>
    <lineage>
        <taxon>Bacteria</taxon>
        <taxon>Bacillati</taxon>
        <taxon>Actinomycetota</taxon>
        <taxon>Actinomycetes</taxon>
        <taxon>Kitasatosporales</taxon>
        <taxon>Streptomycetaceae</taxon>
        <taxon>Streptomyces</taxon>
    </lineage>
</organism>
<evidence type="ECO:0000313" key="1">
    <source>
        <dbReference type="EMBL" id="ARZ66839.1"/>
    </source>
</evidence>
<name>A0A1Z2KXT0_9ACTN</name>
<accession>A0A1Z2KXT0</accession>
<evidence type="ECO:0000313" key="2">
    <source>
        <dbReference type="Proteomes" id="UP000195755"/>
    </source>
</evidence>
<gene>
    <name evidence="1" type="ORF">SMD11_1176</name>
</gene>
<dbReference type="RefSeq" id="WP_087925388.1">
    <property type="nucleotide sequence ID" value="NZ_CP021744.1"/>
</dbReference>
<dbReference type="KEGG" id="salj:SMD11_1176"/>
<reference evidence="1 2" key="1">
    <citation type="submission" date="2017-06" db="EMBL/GenBank/DDBJ databases">
        <title>Streptomyces albireticuli Genome sequencing and assembly.</title>
        <authorList>
            <person name="Wang Y."/>
            <person name="Du B."/>
            <person name="Ding Y."/>
            <person name="Liu H."/>
            <person name="Hou Q."/>
            <person name="Liu K."/>
            <person name="Yao L."/>
            <person name="Wang C."/>
        </authorList>
    </citation>
    <scope>NUCLEOTIDE SEQUENCE [LARGE SCALE GENOMIC DNA]</scope>
    <source>
        <strain evidence="1 2">MDJK11</strain>
    </source>
</reference>
<dbReference type="EMBL" id="CP021744">
    <property type="protein sequence ID" value="ARZ66839.1"/>
    <property type="molecule type" value="Genomic_DNA"/>
</dbReference>
<sequence>MSRTTTQKRQARERARAAQADIIKRYRAGESMNRLATQYEVSEPWLCDRLDEWKEPRRDRAAALELRRDPSLGKPTGQ</sequence>
<proteinExistence type="predicted"/>
<dbReference type="AlphaFoldDB" id="A0A1Z2KXT0"/>
<dbReference type="Proteomes" id="UP000195755">
    <property type="component" value="Chromosome"/>
</dbReference>
<protein>
    <submittedName>
        <fullName evidence="1">Uncharacterized protein</fullName>
    </submittedName>
</protein>